<dbReference type="InterPro" id="IPR016163">
    <property type="entry name" value="Ald_DH_C"/>
</dbReference>
<dbReference type="GO" id="GO:0008774">
    <property type="term" value="F:acetaldehyde dehydrogenase (acetylating) activity"/>
    <property type="evidence" value="ECO:0007669"/>
    <property type="project" value="InterPro"/>
</dbReference>
<proteinExistence type="predicted"/>
<dbReference type="EMBL" id="CP036261">
    <property type="protein sequence ID" value="QDS89473.1"/>
    <property type="molecule type" value="Genomic_DNA"/>
</dbReference>
<dbReference type="Gene3D" id="3.40.309.10">
    <property type="entry name" value="Aldehyde Dehydrogenase, Chain A, domain 2"/>
    <property type="match status" value="1"/>
</dbReference>
<dbReference type="Gene3D" id="3.40.605.10">
    <property type="entry name" value="Aldehyde Dehydrogenase, Chain A, domain 1"/>
    <property type="match status" value="1"/>
</dbReference>
<dbReference type="Pfam" id="PF00171">
    <property type="entry name" value="Aldedh"/>
    <property type="match status" value="1"/>
</dbReference>
<name>A0A517M3M4_9BACT</name>
<dbReference type="PANTHER" id="PTHR11699">
    <property type="entry name" value="ALDEHYDE DEHYDROGENASE-RELATED"/>
    <property type="match status" value="1"/>
</dbReference>
<evidence type="ECO:0000313" key="4">
    <source>
        <dbReference type="EMBL" id="QDS89473.1"/>
    </source>
</evidence>
<keyword evidence="2" id="KW-0520">NAD</keyword>
<dbReference type="EC" id="1.2.1.76" evidence="4"/>
<reference evidence="4 5" key="1">
    <citation type="submission" date="2019-02" db="EMBL/GenBank/DDBJ databases">
        <title>Deep-cultivation of Planctomycetes and their phenomic and genomic characterization uncovers novel biology.</title>
        <authorList>
            <person name="Wiegand S."/>
            <person name="Jogler M."/>
            <person name="Boedeker C."/>
            <person name="Pinto D."/>
            <person name="Vollmers J."/>
            <person name="Rivas-Marin E."/>
            <person name="Kohn T."/>
            <person name="Peeters S.H."/>
            <person name="Heuer A."/>
            <person name="Rast P."/>
            <person name="Oberbeckmann S."/>
            <person name="Bunk B."/>
            <person name="Jeske O."/>
            <person name="Meyerdierks A."/>
            <person name="Storesund J.E."/>
            <person name="Kallscheuer N."/>
            <person name="Luecker S."/>
            <person name="Lage O.M."/>
            <person name="Pohl T."/>
            <person name="Merkel B.J."/>
            <person name="Hornburger P."/>
            <person name="Mueller R.-W."/>
            <person name="Bruemmer F."/>
            <person name="Labrenz M."/>
            <person name="Spormann A.M."/>
            <person name="Op den Camp H."/>
            <person name="Overmann J."/>
            <person name="Amann R."/>
            <person name="Jetten M.S.M."/>
            <person name="Mascher T."/>
            <person name="Medema M.H."/>
            <person name="Devos D.P."/>
            <person name="Kaster A.-K."/>
            <person name="Ovreas L."/>
            <person name="Rohde M."/>
            <person name="Galperin M.Y."/>
            <person name="Jogler C."/>
        </authorList>
    </citation>
    <scope>NUCLEOTIDE SEQUENCE [LARGE SCALE GENOMIC DNA]</scope>
    <source>
        <strain evidence="4 5">EC9</strain>
    </source>
</reference>
<dbReference type="NCBIfam" id="NF011927">
    <property type="entry name" value="PRK15398.1"/>
    <property type="match status" value="1"/>
</dbReference>
<dbReference type="SUPFAM" id="SSF53720">
    <property type="entry name" value="ALDH-like"/>
    <property type="match status" value="1"/>
</dbReference>
<keyword evidence="1 4" id="KW-0560">Oxidoreductase</keyword>
<dbReference type="AlphaFoldDB" id="A0A517M3M4"/>
<evidence type="ECO:0000313" key="5">
    <source>
        <dbReference type="Proteomes" id="UP000319557"/>
    </source>
</evidence>
<dbReference type="OrthoDB" id="9804734at2"/>
<accession>A0A517M3M4</accession>
<dbReference type="Proteomes" id="UP000319557">
    <property type="component" value="Chromosome"/>
</dbReference>
<dbReference type="InterPro" id="IPR016162">
    <property type="entry name" value="Ald_DH_N"/>
</dbReference>
<dbReference type="PIRSF" id="PIRSF036410">
    <property type="entry name" value="EutE_PduP"/>
    <property type="match status" value="1"/>
</dbReference>
<evidence type="ECO:0000256" key="2">
    <source>
        <dbReference type="ARBA" id="ARBA00023027"/>
    </source>
</evidence>
<dbReference type="InterPro" id="IPR012408">
    <property type="entry name" value="Acetald_propionald_DH-rel"/>
</dbReference>
<evidence type="ECO:0000259" key="3">
    <source>
        <dbReference type="Pfam" id="PF00171"/>
    </source>
</evidence>
<sequence length="482" mass="51546">MQYDENLIRSVVSQVLAEVGSPPPIHNGGGGYSGRHGVFHDANEAVAAAQEAFLQLTERTIEERGRIIDHIRRISIDQSEELGTMEMNETKIGRLEHKIAKLLTLGQRAPGIEMIKTEAFSGDKGLAIIERAPFGVIGAITPVTHSLPTITGNAVSMIAGGNTVVVNPHPSGKRVAAEGVRRFNEAIYNDLGIDNLICVIAEPTLETADAIFSHRDVRLICVTGGPAVARAALKSGKRAVVAGPGNPPVVVDETADLDRAARCIIEGGAFDNNLLCIAEKQVFVVEQVFDAMMSAMERAGAARLNSAEIDRLTSQAIAMVGEGEHRHQVAAKDFIGKDAAVLCAAAGKNVAADVELAFGETDYSHPFVGVEQMMPFIPFVRARDVDHAIAMAKESEHGFRHTSMIHSRDVRNMTKMGRAMDTTLYVKNGASMAGLGLGGEGYLSFSIAGPTGEGVTTPQTFTRERRCSIIENLYVVGSPKNV</sequence>
<organism evidence="4 5">
    <name type="scientific">Rosistilla ulvae</name>
    <dbReference type="NCBI Taxonomy" id="1930277"/>
    <lineage>
        <taxon>Bacteria</taxon>
        <taxon>Pseudomonadati</taxon>
        <taxon>Planctomycetota</taxon>
        <taxon>Planctomycetia</taxon>
        <taxon>Pirellulales</taxon>
        <taxon>Pirellulaceae</taxon>
        <taxon>Rosistilla</taxon>
    </lineage>
</organism>
<gene>
    <name evidence="4" type="primary">sucD_2</name>
    <name evidence="4" type="ORF">EC9_36730</name>
</gene>
<dbReference type="RefSeq" id="WP_145347206.1">
    <property type="nucleotide sequence ID" value="NZ_CP036261.1"/>
</dbReference>
<keyword evidence="5" id="KW-1185">Reference proteome</keyword>
<dbReference type="InterPro" id="IPR015590">
    <property type="entry name" value="Aldehyde_DH_dom"/>
</dbReference>
<dbReference type="InterPro" id="IPR016161">
    <property type="entry name" value="Ald_DH/histidinol_DH"/>
</dbReference>
<evidence type="ECO:0000256" key="1">
    <source>
        <dbReference type="ARBA" id="ARBA00023002"/>
    </source>
</evidence>
<protein>
    <submittedName>
        <fullName evidence="4">Succinate-semialdehyde dehydrogenase (Acetylating)</fullName>
        <ecNumber evidence="4">1.2.1.76</ecNumber>
    </submittedName>
</protein>
<feature type="domain" description="Aldehyde dehydrogenase" evidence="3">
    <location>
        <begin position="40"/>
        <end position="428"/>
    </location>
</feature>
<dbReference type="KEGG" id="ruv:EC9_36730"/>